<reference evidence="6 8" key="1">
    <citation type="submission" date="2016-10" db="EMBL/GenBank/DDBJ databases">
        <authorList>
            <person name="Varghese N."/>
            <person name="Submissions S."/>
        </authorList>
    </citation>
    <scope>NUCLEOTIDE SEQUENCE [LARGE SCALE GENOMIC DNA]</scope>
    <source>
        <strain evidence="6 8">DSM 19299</strain>
    </source>
</reference>
<accession>A0A2X2V8C3</accession>
<dbReference type="OrthoDB" id="9797341at2"/>
<evidence type="ECO:0000256" key="3">
    <source>
        <dbReference type="PROSITE-ProRule" id="PRU00169"/>
    </source>
</evidence>
<keyword evidence="2" id="KW-0238">DNA-binding</keyword>
<evidence type="ECO:0000259" key="4">
    <source>
        <dbReference type="PROSITE" id="PS50043"/>
    </source>
</evidence>
<feature type="modified residue" description="4-aspartylphosphate" evidence="3">
    <location>
        <position position="54"/>
    </location>
</feature>
<dbReference type="SUPFAM" id="SSF52172">
    <property type="entry name" value="CheY-like"/>
    <property type="match status" value="1"/>
</dbReference>
<dbReference type="SMART" id="SM00448">
    <property type="entry name" value="REC"/>
    <property type="match status" value="1"/>
</dbReference>
<protein>
    <submittedName>
        <fullName evidence="7">Transcriptional regulatory protein uhpA</fullName>
    </submittedName>
    <submittedName>
        <fullName evidence="6">Two component transcriptional regulator, LuxR family</fullName>
    </submittedName>
</protein>
<dbReference type="InterPro" id="IPR011006">
    <property type="entry name" value="CheY-like_superfamily"/>
</dbReference>
<dbReference type="PROSITE" id="PS50043">
    <property type="entry name" value="HTH_LUXR_2"/>
    <property type="match status" value="1"/>
</dbReference>
<proteinExistence type="predicted"/>
<reference evidence="7 9" key="2">
    <citation type="submission" date="2018-06" db="EMBL/GenBank/DDBJ databases">
        <authorList>
            <consortium name="Pathogen Informatics"/>
            <person name="Doyle S."/>
        </authorList>
    </citation>
    <scope>NUCLEOTIDE SEQUENCE [LARGE SCALE GENOMIC DNA]</scope>
    <source>
        <strain evidence="7 9">NCTC13492</strain>
    </source>
</reference>
<dbReference type="InterPro" id="IPR016032">
    <property type="entry name" value="Sig_transdc_resp-reg_C-effctor"/>
</dbReference>
<dbReference type="CDD" id="cd06170">
    <property type="entry name" value="LuxR_C_like"/>
    <property type="match status" value="1"/>
</dbReference>
<evidence type="ECO:0000256" key="2">
    <source>
        <dbReference type="ARBA" id="ARBA00023125"/>
    </source>
</evidence>
<dbReference type="Proteomes" id="UP000251670">
    <property type="component" value="Unassembled WGS sequence"/>
</dbReference>
<evidence type="ECO:0000313" key="9">
    <source>
        <dbReference type="Proteomes" id="UP000251670"/>
    </source>
</evidence>
<dbReference type="PANTHER" id="PTHR43214:SF43">
    <property type="entry name" value="TWO-COMPONENT RESPONSE REGULATOR"/>
    <property type="match status" value="1"/>
</dbReference>
<organism evidence="7 9">
    <name type="scientific">Chryseobacterium jejuense</name>
    <dbReference type="NCBI Taxonomy" id="445960"/>
    <lineage>
        <taxon>Bacteria</taxon>
        <taxon>Pseudomonadati</taxon>
        <taxon>Bacteroidota</taxon>
        <taxon>Flavobacteriia</taxon>
        <taxon>Flavobacteriales</taxon>
        <taxon>Weeksellaceae</taxon>
        <taxon>Chryseobacterium group</taxon>
        <taxon>Chryseobacterium</taxon>
    </lineage>
</organism>
<keyword evidence="1 3" id="KW-0597">Phosphoprotein</keyword>
<dbReference type="GO" id="GO:0000160">
    <property type="term" value="P:phosphorelay signal transduction system"/>
    <property type="evidence" value="ECO:0007669"/>
    <property type="project" value="InterPro"/>
</dbReference>
<dbReference type="SUPFAM" id="SSF46894">
    <property type="entry name" value="C-terminal effector domain of the bipartite response regulators"/>
    <property type="match status" value="1"/>
</dbReference>
<dbReference type="EMBL" id="UAWB01000002">
    <property type="protein sequence ID" value="SQB27022.1"/>
    <property type="molecule type" value="Genomic_DNA"/>
</dbReference>
<feature type="domain" description="HTH luxR-type" evidence="4">
    <location>
        <begin position="140"/>
        <end position="205"/>
    </location>
</feature>
<evidence type="ECO:0000313" key="8">
    <source>
        <dbReference type="Proteomes" id="UP000199426"/>
    </source>
</evidence>
<dbReference type="InterPro" id="IPR000792">
    <property type="entry name" value="Tscrpt_reg_LuxR_C"/>
</dbReference>
<dbReference type="RefSeq" id="WP_089736794.1">
    <property type="nucleotide sequence ID" value="NZ_FNEG01000003.1"/>
</dbReference>
<gene>
    <name evidence="7" type="primary">uhpA</name>
    <name evidence="7" type="ORF">NCTC13492_00702</name>
    <name evidence="6" type="ORF">SAMN05421542_2521</name>
</gene>
<dbReference type="PROSITE" id="PS50110">
    <property type="entry name" value="RESPONSE_REGULATORY"/>
    <property type="match status" value="1"/>
</dbReference>
<dbReference type="Pfam" id="PF00196">
    <property type="entry name" value="GerE"/>
    <property type="match status" value="1"/>
</dbReference>
<evidence type="ECO:0000256" key="1">
    <source>
        <dbReference type="ARBA" id="ARBA00022553"/>
    </source>
</evidence>
<dbReference type="GO" id="GO:0003677">
    <property type="term" value="F:DNA binding"/>
    <property type="evidence" value="ECO:0007669"/>
    <property type="project" value="UniProtKB-KW"/>
</dbReference>
<dbReference type="AlphaFoldDB" id="A0A2X2V8C3"/>
<keyword evidence="8" id="KW-1185">Reference proteome</keyword>
<name>A0A2X2V8C3_CHRJE</name>
<dbReference type="CDD" id="cd17535">
    <property type="entry name" value="REC_NarL-like"/>
    <property type="match status" value="1"/>
</dbReference>
<dbReference type="EMBL" id="FNEG01000003">
    <property type="protein sequence ID" value="SDI99680.1"/>
    <property type="molecule type" value="Genomic_DNA"/>
</dbReference>
<dbReference type="GO" id="GO:0006355">
    <property type="term" value="P:regulation of DNA-templated transcription"/>
    <property type="evidence" value="ECO:0007669"/>
    <property type="project" value="InterPro"/>
</dbReference>
<dbReference type="STRING" id="445960.SAMN05421542_2521"/>
<evidence type="ECO:0000259" key="5">
    <source>
        <dbReference type="PROSITE" id="PS50110"/>
    </source>
</evidence>
<dbReference type="Gene3D" id="3.40.50.2300">
    <property type="match status" value="1"/>
</dbReference>
<feature type="domain" description="Response regulatory" evidence="5">
    <location>
        <begin position="3"/>
        <end position="119"/>
    </location>
</feature>
<dbReference type="SMART" id="SM00421">
    <property type="entry name" value="HTH_LUXR"/>
    <property type="match status" value="1"/>
</dbReference>
<dbReference type="InterPro" id="IPR001789">
    <property type="entry name" value="Sig_transdc_resp-reg_receiver"/>
</dbReference>
<dbReference type="PANTHER" id="PTHR43214">
    <property type="entry name" value="TWO-COMPONENT RESPONSE REGULATOR"/>
    <property type="match status" value="1"/>
</dbReference>
<dbReference type="PRINTS" id="PR00038">
    <property type="entry name" value="HTHLUXR"/>
</dbReference>
<dbReference type="Proteomes" id="UP000199426">
    <property type="component" value="Unassembled WGS sequence"/>
</dbReference>
<evidence type="ECO:0000313" key="6">
    <source>
        <dbReference type="EMBL" id="SDI99680.1"/>
    </source>
</evidence>
<dbReference type="InterPro" id="IPR039420">
    <property type="entry name" value="WalR-like"/>
</dbReference>
<dbReference type="InterPro" id="IPR058245">
    <property type="entry name" value="NreC/VraR/RcsB-like_REC"/>
</dbReference>
<sequence>MIKVAITDDHPLLLEGLKNILGNNNNIDVVECFRNVSEMNEGLKKQAVDILLLDINLADINSIELIKPLKKKYETLQIIMLSVHNELPVINSTLAEGALGYIQKNASVSEILEGINTVYAGNQFLCSQTRSVLEKKSPDGLSQVPKLTRREKEILAEAAKGLTTNQMAEKLFISPHTVESHRKNLIEKFQTSNLSSAIKLAIEYGLIIE</sequence>
<evidence type="ECO:0000313" key="7">
    <source>
        <dbReference type="EMBL" id="SQB27022.1"/>
    </source>
</evidence>
<dbReference type="Pfam" id="PF00072">
    <property type="entry name" value="Response_reg"/>
    <property type="match status" value="1"/>
</dbReference>